<dbReference type="InterPro" id="IPR026992">
    <property type="entry name" value="DIOX_N"/>
</dbReference>
<accession>A0A139A310</accession>
<keyword evidence="1" id="KW-0408">Iron</keyword>
<dbReference type="STRING" id="1344416.A0A139A310"/>
<feature type="non-terminal residue" evidence="3">
    <location>
        <position position="276"/>
    </location>
</feature>
<dbReference type="PANTHER" id="PTHR47990">
    <property type="entry name" value="2-OXOGLUTARATE (2OG) AND FE(II)-DEPENDENT OXYGENASE SUPERFAMILY PROTEIN-RELATED"/>
    <property type="match status" value="1"/>
</dbReference>
<dbReference type="InterPro" id="IPR050231">
    <property type="entry name" value="Iron_ascorbate_oxido_reductase"/>
</dbReference>
<keyword evidence="1" id="KW-0479">Metal-binding</keyword>
<keyword evidence="4" id="KW-1185">Reference proteome</keyword>
<dbReference type="Pfam" id="PF14226">
    <property type="entry name" value="DIOX_N"/>
    <property type="match status" value="1"/>
</dbReference>
<reference evidence="3 4" key="1">
    <citation type="journal article" date="2015" name="Genome Biol. Evol.">
        <title>Phylogenomic analyses indicate that early fungi evolved digesting cell walls of algal ancestors of land plants.</title>
        <authorList>
            <person name="Chang Y."/>
            <person name="Wang S."/>
            <person name="Sekimoto S."/>
            <person name="Aerts A.L."/>
            <person name="Choi C."/>
            <person name="Clum A."/>
            <person name="LaButti K.M."/>
            <person name="Lindquist E.A."/>
            <person name="Yee Ngan C."/>
            <person name="Ohm R.A."/>
            <person name="Salamov A.A."/>
            <person name="Grigoriev I.V."/>
            <person name="Spatafora J.W."/>
            <person name="Berbee M.L."/>
        </authorList>
    </citation>
    <scope>NUCLEOTIDE SEQUENCE [LARGE SCALE GENOMIC DNA]</scope>
    <source>
        <strain evidence="3 4">JEL478</strain>
    </source>
</reference>
<evidence type="ECO:0000313" key="4">
    <source>
        <dbReference type="Proteomes" id="UP000070544"/>
    </source>
</evidence>
<dbReference type="InterPro" id="IPR005123">
    <property type="entry name" value="Oxoglu/Fe-dep_dioxygenase_dom"/>
</dbReference>
<evidence type="ECO:0000256" key="1">
    <source>
        <dbReference type="RuleBase" id="RU003682"/>
    </source>
</evidence>
<dbReference type="GO" id="GO:0046872">
    <property type="term" value="F:metal ion binding"/>
    <property type="evidence" value="ECO:0007669"/>
    <property type="project" value="UniProtKB-KW"/>
</dbReference>
<dbReference type="Gene3D" id="2.60.120.330">
    <property type="entry name" value="B-lactam Antibiotic, Isopenicillin N Synthase, Chain"/>
    <property type="match status" value="1"/>
</dbReference>
<dbReference type="GO" id="GO:0016491">
    <property type="term" value="F:oxidoreductase activity"/>
    <property type="evidence" value="ECO:0007669"/>
    <property type="project" value="UniProtKB-KW"/>
</dbReference>
<dbReference type="InterPro" id="IPR027443">
    <property type="entry name" value="IPNS-like_sf"/>
</dbReference>
<gene>
    <name evidence="3" type="ORF">M427DRAFT_80988</name>
</gene>
<organism evidence="3 4">
    <name type="scientific">Gonapodya prolifera (strain JEL478)</name>
    <name type="common">Monoblepharis prolifera</name>
    <dbReference type="NCBI Taxonomy" id="1344416"/>
    <lineage>
        <taxon>Eukaryota</taxon>
        <taxon>Fungi</taxon>
        <taxon>Fungi incertae sedis</taxon>
        <taxon>Chytridiomycota</taxon>
        <taxon>Chytridiomycota incertae sedis</taxon>
        <taxon>Monoblepharidomycetes</taxon>
        <taxon>Monoblepharidales</taxon>
        <taxon>Gonapodyaceae</taxon>
        <taxon>Gonapodya</taxon>
    </lineage>
</organism>
<evidence type="ECO:0000313" key="3">
    <source>
        <dbReference type="EMBL" id="KXS11104.1"/>
    </source>
</evidence>
<comment type="similarity">
    <text evidence="1">Belongs to the iron/ascorbate-dependent oxidoreductase family.</text>
</comment>
<proteinExistence type="inferred from homology"/>
<dbReference type="PROSITE" id="PS51471">
    <property type="entry name" value="FE2OG_OXY"/>
    <property type="match status" value="1"/>
</dbReference>
<evidence type="ECO:0000259" key="2">
    <source>
        <dbReference type="PROSITE" id="PS51471"/>
    </source>
</evidence>
<dbReference type="AlphaFoldDB" id="A0A139A310"/>
<feature type="non-terminal residue" evidence="3">
    <location>
        <position position="1"/>
    </location>
</feature>
<name>A0A139A310_GONPJ</name>
<dbReference type="OrthoDB" id="288590at2759"/>
<dbReference type="EMBL" id="KQ965809">
    <property type="protein sequence ID" value="KXS11104.1"/>
    <property type="molecule type" value="Genomic_DNA"/>
</dbReference>
<keyword evidence="1" id="KW-0560">Oxidoreductase</keyword>
<dbReference type="OMA" id="WPTSSIN"/>
<dbReference type="SUPFAM" id="SSF51197">
    <property type="entry name" value="Clavaminate synthase-like"/>
    <property type="match status" value="1"/>
</dbReference>
<feature type="domain" description="Fe2OG dioxygenase" evidence="2">
    <location>
        <begin position="151"/>
        <end position="264"/>
    </location>
</feature>
<dbReference type="Pfam" id="PF03171">
    <property type="entry name" value="2OG-FeII_Oxy"/>
    <property type="match status" value="1"/>
</dbReference>
<dbReference type="InterPro" id="IPR044861">
    <property type="entry name" value="IPNS-like_FE2OG_OXY"/>
</dbReference>
<sequence>DQSALAAVAAEMRSAATTSGFFQIVNHPLDADLIRKTFDYSRQFFALPLDSKLAASAHMSGYEPFGNTTVQKGTPPDAKEGFFVMKEGSSLPHMGIAGNVWPTDPSLPPDFKSTILEYWTRVQQLSVQMYRLLALSLELPADYFDRLLVNDISPLRLLHYPPTPQDALGRQKGIGAHTDYGGLTLLVQDSVGGLQIHPTGYVEDDEAWQDVPPVVVEADATPAIVCNIGDFIQLWTNGLYKSTMHRVINRSGKDRYSMAFLSNMDLDIEVEPIEKC</sequence>
<dbReference type="Proteomes" id="UP000070544">
    <property type="component" value="Unassembled WGS sequence"/>
</dbReference>
<protein>
    <submittedName>
        <fullName evidence="3">2OG-Fe(II) oxygenase</fullName>
    </submittedName>
</protein>